<feature type="non-terminal residue" evidence="1">
    <location>
        <position position="130"/>
    </location>
</feature>
<organism evidence="1 2">
    <name type="scientific">Rhizobium hidalgonense</name>
    <dbReference type="NCBI Taxonomy" id="1538159"/>
    <lineage>
        <taxon>Bacteria</taxon>
        <taxon>Pseudomonadati</taxon>
        <taxon>Pseudomonadota</taxon>
        <taxon>Alphaproteobacteria</taxon>
        <taxon>Hyphomicrobiales</taxon>
        <taxon>Rhizobiaceae</taxon>
        <taxon>Rhizobium/Agrobacterium group</taxon>
        <taxon>Rhizobium</taxon>
    </lineage>
</organism>
<comment type="caution">
    <text evidence="1">The sequence shown here is derived from an EMBL/GenBank/DDBJ whole genome shotgun (WGS) entry which is preliminary data.</text>
</comment>
<sequence length="130" mass="14226">LTHGVLWSLGINILLFIGVSKYQPLSIAEQIQTESFFQFNPPQRPDGFNGYSSNITSNTAFSNTLHRNQAPSNQVSTAGLNPSVNPTINALDESHQQAMLVDFNMAQQQTRLNVGDLIALSARINGPQKT</sequence>
<name>A0AAJ2LQY1_9HYPH</name>
<dbReference type="Proteomes" id="UP001268610">
    <property type="component" value="Unassembled WGS sequence"/>
</dbReference>
<protein>
    <submittedName>
        <fullName evidence="1">Uncharacterized protein</fullName>
    </submittedName>
</protein>
<reference evidence="1" key="1">
    <citation type="submission" date="2023-04" db="EMBL/GenBank/DDBJ databases">
        <title>Genomic characterization of faba bean (Vicia faba) microsymbionts in Mexican soils.</title>
        <authorList>
            <person name="Rivera Orduna F.N."/>
            <person name="Guevara-Luna J."/>
            <person name="Yan J."/>
            <person name="Arroyo-Herrera I."/>
            <person name="Li Y."/>
            <person name="Vasquez-Murrieta M.S."/>
            <person name="Wang E.T."/>
        </authorList>
    </citation>
    <scope>NUCLEOTIDE SEQUENCE</scope>
    <source>
        <strain evidence="1">CH26</strain>
    </source>
</reference>
<dbReference type="RefSeq" id="WP_310866561.1">
    <property type="nucleotide sequence ID" value="NZ_JAVLSF010000903.1"/>
</dbReference>
<accession>A0AAJ2LQY1</accession>
<dbReference type="EMBL" id="JAVLSF010000903">
    <property type="protein sequence ID" value="MDR9778518.1"/>
    <property type="molecule type" value="Genomic_DNA"/>
</dbReference>
<evidence type="ECO:0000313" key="1">
    <source>
        <dbReference type="EMBL" id="MDR9778518.1"/>
    </source>
</evidence>
<dbReference type="AlphaFoldDB" id="A0AAJ2LQY1"/>
<feature type="non-terminal residue" evidence="1">
    <location>
        <position position="1"/>
    </location>
</feature>
<proteinExistence type="predicted"/>
<evidence type="ECO:0000313" key="2">
    <source>
        <dbReference type="Proteomes" id="UP001268610"/>
    </source>
</evidence>
<gene>
    <name evidence="1" type="ORF">RJJ65_38915</name>
</gene>